<dbReference type="Gene3D" id="3.40.50.1240">
    <property type="entry name" value="Phosphoglycerate mutase-like"/>
    <property type="match status" value="2"/>
</dbReference>
<feature type="binding site" evidence="2">
    <location>
        <position position="83"/>
    </location>
    <ligand>
        <name>substrate</name>
    </ligand>
</feature>
<dbReference type="AlphaFoldDB" id="A0A507EHJ3"/>
<evidence type="ECO:0000313" key="3">
    <source>
        <dbReference type="EMBL" id="TPX62660.1"/>
    </source>
</evidence>
<dbReference type="PANTHER" id="PTHR48100:SF10">
    <property type="entry name" value="2-CARBOXY-D-ARABINITOL-1-PHOSPHATASE-RELATED"/>
    <property type="match status" value="1"/>
</dbReference>
<dbReference type="PROSITE" id="PS00175">
    <property type="entry name" value="PG_MUTASE"/>
    <property type="match status" value="1"/>
</dbReference>
<sequence>MSPSAPVSYPDFPPLTKAPSPTSVVKRLYLCRHGQTSANASGVLQGSGIDQPLNEEGTLQAERLRDRLATVPCDIVISSQLQRARQTAQLVHQKHQSVPFLEVAELAEISWGDWEGTVPNGESPLEVEKRSVQAVYDLLDRPESNLIIVIHGRLLRIIMSSLFYRSLSRMSEFVHHNTCINVVDVIVEKDHGKLDKGPPLNTSLDTLSTFARTPSGNRVLDDNVKIQPETSAKIEGAFNRPRKSDGPETWVAHPKQFTFVPVVLDSIDHLPEVER</sequence>
<feature type="active site" description="Proton donor/acceptor" evidence="1">
    <location>
        <position position="108"/>
    </location>
</feature>
<dbReference type="GO" id="GO:0016791">
    <property type="term" value="F:phosphatase activity"/>
    <property type="evidence" value="ECO:0007669"/>
    <property type="project" value="TreeGrafter"/>
</dbReference>
<dbReference type="EMBL" id="QEAQ01000002">
    <property type="protein sequence ID" value="TPX62660.1"/>
    <property type="molecule type" value="Genomic_DNA"/>
</dbReference>
<comment type="caution">
    <text evidence="3">The sequence shown here is derived from an EMBL/GenBank/DDBJ whole genome shotgun (WGS) entry which is preliminary data.</text>
</comment>
<dbReference type="PANTHER" id="PTHR48100">
    <property type="entry name" value="BROAD-SPECIFICITY PHOSPHATASE YOR283W-RELATED"/>
    <property type="match status" value="1"/>
</dbReference>
<dbReference type="InterPro" id="IPR001345">
    <property type="entry name" value="PG/BPGM_mutase_AS"/>
</dbReference>
<proteinExistence type="predicted"/>
<protein>
    <submittedName>
        <fullName evidence="3">Uncharacterized protein</fullName>
    </submittedName>
</protein>
<dbReference type="STRING" id="109895.A0A507EHJ3"/>
<keyword evidence="4" id="KW-1185">Reference proteome</keyword>
<dbReference type="InterPro" id="IPR029033">
    <property type="entry name" value="His_PPase_superfam"/>
</dbReference>
<dbReference type="InterPro" id="IPR050275">
    <property type="entry name" value="PGM_Phosphatase"/>
</dbReference>
<dbReference type="InterPro" id="IPR013078">
    <property type="entry name" value="His_Pase_superF_clade-1"/>
</dbReference>
<gene>
    <name evidence="3" type="ORF">PhCBS80983_g00327</name>
</gene>
<feature type="binding site" evidence="2">
    <location>
        <begin position="32"/>
        <end position="39"/>
    </location>
    <ligand>
        <name>substrate</name>
    </ligand>
</feature>
<evidence type="ECO:0000256" key="2">
    <source>
        <dbReference type="PIRSR" id="PIRSR613078-2"/>
    </source>
</evidence>
<organism evidence="3 4">
    <name type="scientific">Powellomyces hirtus</name>
    <dbReference type="NCBI Taxonomy" id="109895"/>
    <lineage>
        <taxon>Eukaryota</taxon>
        <taxon>Fungi</taxon>
        <taxon>Fungi incertae sedis</taxon>
        <taxon>Chytridiomycota</taxon>
        <taxon>Chytridiomycota incertae sedis</taxon>
        <taxon>Chytridiomycetes</taxon>
        <taxon>Spizellomycetales</taxon>
        <taxon>Powellomycetaceae</taxon>
        <taxon>Powellomyces</taxon>
    </lineage>
</organism>
<accession>A0A507EHJ3</accession>
<dbReference type="CDD" id="cd07067">
    <property type="entry name" value="HP_PGM_like"/>
    <property type="match status" value="1"/>
</dbReference>
<evidence type="ECO:0000313" key="4">
    <source>
        <dbReference type="Proteomes" id="UP000318582"/>
    </source>
</evidence>
<evidence type="ECO:0000256" key="1">
    <source>
        <dbReference type="PIRSR" id="PIRSR613078-1"/>
    </source>
</evidence>
<feature type="active site" description="Tele-phosphohistidine intermediate" evidence="1">
    <location>
        <position position="33"/>
    </location>
</feature>
<dbReference type="Proteomes" id="UP000318582">
    <property type="component" value="Unassembled WGS sequence"/>
</dbReference>
<dbReference type="Pfam" id="PF00300">
    <property type="entry name" value="His_Phos_1"/>
    <property type="match status" value="2"/>
</dbReference>
<reference evidence="3 4" key="1">
    <citation type="journal article" date="2019" name="Sci. Rep.">
        <title>Comparative genomics of chytrid fungi reveal insights into the obligate biotrophic and pathogenic lifestyle of Synchytrium endobioticum.</title>
        <authorList>
            <person name="van de Vossenberg B.T.L.H."/>
            <person name="Warris S."/>
            <person name="Nguyen H.D.T."/>
            <person name="van Gent-Pelzer M.P.E."/>
            <person name="Joly D.L."/>
            <person name="van de Geest H.C."/>
            <person name="Bonants P.J.M."/>
            <person name="Smith D.S."/>
            <person name="Levesque C.A."/>
            <person name="van der Lee T.A.J."/>
        </authorList>
    </citation>
    <scope>NUCLEOTIDE SEQUENCE [LARGE SCALE GENOMIC DNA]</scope>
    <source>
        <strain evidence="3 4">CBS 809.83</strain>
    </source>
</reference>
<dbReference type="SMART" id="SM00855">
    <property type="entry name" value="PGAM"/>
    <property type="match status" value="1"/>
</dbReference>
<dbReference type="SUPFAM" id="SSF53254">
    <property type="entry name" value="Phosphoglycerate mutase-like"/>
    <property type="match status" value="1"/>
</dbReference>
<name>A0A507EHJ3_9FUNG</name>